<evidence type="ECO:0000313" key="2">
    <source>
        <dbReference type="Proteomes" id="UP000501738"/>
    </source>
</evidence>
<protein>
    <submittedName>
        <fullName evidence="1">Uncharacterized protein</fullName>
    </submittedName>
</protein>
<keyword evidence="2" id="KW-1185">Reference proteome</keyword>
<proteinExistence type="predicted"/>
<reference evidence="1 2" key="1">
    <citation type="journal article" date="2020" name="Microb. Biotechnol.">
        <title>Phage biocontrol to combat Pseudomonas syringae pathogens causing disease in cherry.</title>
        <authorList>
            <person name="Rabiey M."/>
            <person name="Roy S.R."/>
            <person name="Holtappels D."/>
            <person name="Franceschetti L."/>
            <person name="Quilty B.J."/>
            <person name="Creeth R."/>
            <person name="Sundin G.W."/>
            <person name="Wagemans J."/>
            <person name="Lavigne R."/>
            <person name="Jackson R.W."/>
        </authorList>
    </citation>
    <scope>NUCLEOTIDE SEQUENCE [LARGE SCALE GENOMIC DNA]</scope>
</reference>
<organism evidence="1 2">
    <name type="scientific">Pseudomonas phage MR5</name>
    <dbReference type="NCBI Taxonomy" id="2711172"/>
    <lineage>
        <taxon>Viruses</taxon>
        <taxon>Duplodnaviria</taxon>
        <taxon>Heunggongvirae</taxon>
        <taxon>Uroviricota</taxon>
        <taxon>Caudoviricetes</taxon>
        <taxon>Autographivirales</taxon>
        <taxon>Autoscriptoviridae</taxon>
        <taxon>Krylovirinae</taxon>
        <taxon>Mojovirus</taxon>
        <taxon>Mojovirus MR5</taxon>
    </lineage>
</organism>
<evidence type="ECO:0000313" key="1">
    <source>
        <dbReference type="EMBL" id="QJD54769.1"/>
    </source>
</evidence>
<dbReference type="Proteomes" id="UP000501738">
    <property type="component" value="Segment"/>
</dbReference>
<accession>A0A6M3TCN2</accession>
<sequence length="71" mass="8275">MDTSITNWSFTPSLLSYLCHITKTIEIELRCWLLWRWCRGLHSLLLKGVDGWLRVNYSAPTNTENTSCQLS</sequence>
<name>A0A6M3TCN2_9CAUD</name>
<gene>
    <name evidence="1" type="ORF">PssvBMR5_gp01</name>
</gene>
<dbReference type="EMBL" id="MT104468">
    <property type="protein sequence ID" value="QJD54769.1"/>
    <property type="molecule type" value="Genomic_DNA"/>
</dbReference>